<feature type="signal peptide" evidence="2">
    <location>
        <begin position="1"/>
        <end position="20"/>
    </location>
</feature>
<dbReference type="InterPro" id="IPR023346">
    <property type="entry name" value="Lysozyme-like_dom_sf"/>
</dbReference>
<dbReference type="PANTHER" id="PTHR37423:SF2">
    <property type="entry name" value="MEMBRANE-BOUND LYTIC MUREIN TRANSGLYCOSYLASE C"/>
    <property type="match status" value="1"/>
</dbReference>
<dbReference type="GO" id="GO:0000270">
    <property type="term" value="P:peptidoglycan metabolic process"/>
    <property type="evidence" value="ECO:0007669"/>
    <property type="project" value="InterPro"/>
</dbReference>
<dbReference type="SUPFAM" id="SSF53955">
    <property type="entry name" value="Lysozyme-like"/>
    <property type="match status" value="1"/>
</dbReference>
<dbReference type="InterPro" id="IPR000189">
    <property type="entry name" value="Transglyc_AS"/>
</dbReference>
<dbReference type="Gene3D" id="1.10.530.10">
    <property type="match status" value="1"/>
</dbReference>
<dbReference type="Proteomes" id="UP000501602">
    <property type="component" value="Chromosome"/>
</dbReference>
<name>A0A6H1UGZ6_9GAMM</name>
<dbReference type="CDD" id="cd16893">
    <property type="entry name" value="LT_MltC_MltE"/>
    <property type="match status" value="1"/>
</dbReference>
<dbReference type="EMBL" id="CP051180">
    <property type="protein sequence ID" value="QIZ78377.1"/>
    <property type="molecule type" value="Genomic_DNA"/>
</dbReference>
<dbReference type="GO" id="GO:0008933">
    <property type="term" value="F:peptidoglycan lytic transglycosylase activity"/>
    <property type="evidence" value="ECO:0007669"/>
    <property type="project" value="InterPro"/>
</dbReference>
<comment type="similarity">
    <text evidence="1">Belongs to the transglycosylase Slt family.</text>
</comment>
<dbReference type="InterPro" id="IPR008258">
    <property type="entry name" value="Transglycosylase_SLT_dom_1"/>
</dbReference>
<evidence type="ECO:0000313" key="4">
    <source>
        <dbReference type="EMBL" id="QIZ78377.1"/>
    </source>
</evidence>
<dbReference type="Pfam" id="PF01464">
    <property type="entry name" value="SLT"/>
    <property type="match status" value="1"/>
</dbReference>
<dbReference type="PANTHER" id="PTHR37423">
    <property type="entry name" value="SOLUBLE LYTIC MUREIN TRANSGLYCOSYLASE-RELATED"/>
    <property type="match status" value="1"/>
</dbReference>
<evidence type="ECO:0000256" key="1">
    <source>
        <dbReference type="ARBA" id="ARBA00007734"/>
    </source>
</evidence>
<reference evidence="4 5" key="1">
    <citation type="submission" date="2020-04" db="EMBL/GenBank/DDBJ databases">
        <title>Ferrimonas sp. S7 isolated from sea water.</title>
        <authorList>
            <person name="Bae S.S."/>
            <person name="Baek K."/>
        </authorList>
    </citation>
    <scope>NUCLEOTIDE SEQUENCE [LARGE SCALE GENOMIC DNA]</scope>
    <source>
        <strain evidence="4 5">S7</strain>
    </source>
</reference>
<feature type="chain" id="PRO_5026146287" evidence="2">
    <location>
        <begin position="21"/>
        <end position="443"/>
    </location>
</feature>
<organism evidence="4 5">
    <name type="scientific">Ferrimonas lipolytica</name>
    <dbReference type="NCBI Taxonomy" id="2724191"/>
    <lineage>
        <taxon>Bacteria</taxon>
        <taxon>Pseudomonadati</taxon>
        <taxon>Pseudomonadota</taxon>
        <taxon>Gammaproteobacteria</taxon>
        <taxon>Alteromonadales</taxon>
        <taxon>Ferrimonadaceae</taxon>
        <taxon>Ferrimonas</taxon>
    </lineage>
</organism>
<evidence type="ECO:0000313" key="5">
    <source>
        <dbReference type="Proteomes" id="UP000501602"/>
    </source>
</evidence>
<evidence type="ECO:0000256" key="2">
    <source>
        <dbReference type="SAM" id="SignalP"/>
    </source>
</evidence>
<keyword evidence="2" id="KW-0732">Signal</keyword>
<dbReference type="KEGG" id="fes:HER31_16595"/>
<dbReference type="GO" id="GO:0016020">
    <property type="term" value="C:membrane"/>
    <property type="evidence" value="ECO:0007669"/>
    <property type="project" value="InterPro"/>
</dbReference>
<dbReference type="PROSITE" id="PS00922">
    <property type="entry name" value="TRANSGLYCOSYLASE"/>
    <property type="match status" value="1"/>
</dbReference>
<protein>
    <submittedName>
        <fullName evidence="4">Transglycosylase SLT domain-containing protein</fullName>
    </submittedName>
</protein>
<sequence length="443" mass="49847">MRLSWLIAGACLTAATPISATDDEFEQFSANYMQEFEQFSMSYMDEFEQYQQQYLAALDQYRGTVLSNWDDGALSDNKAYVSYSDDQNIRTQVDFDQQQVVISVVHEPGQTPSPQQIQQQLDKLTQLTVAQAAANDPIESTKGSVSASQQAVVPSLNQASKSDLDKMFALATVATRERHYDKARLATLEKQIEQQEQASAIALEQQLADNQQDGELRQAQARITQRAKQRQTKLAQEYAKRINDPAKKQITSYTISLPKDKLEQQVQPYLADAVTQAEKWQIDLSLVLAIMRAESSFNPMARSHIPAFGLMQIVPASAGLDVNQTLFNIKQKPSSTQLYQAPYNTQIGSAYLHILNSRYLKGITNPKSRRYCVIAAYNTGAGNVAKAFNSDHSRSVKKALTAINNMQPDEVYQHLLGNLPYSETQNYLAKVTKYDREFQQLRL</sequence>
<dbReference type="AlphaFoldDB" id="A0A6H1UGZ6"/>
<gene>
    <name evidence="4" type="ORF">HER31_16595</name>
</gene>
<proteinExistence type="inferred from homology"/>
<keyword evidence="5" id="KW-1185">Reference proteome</keyword>
<feature type="domain" description="Transglycosylase SLT" evidence="3">
    <location>
        <begin position="276"/>
        <end position="397"/>
    </location>
</feature>
<dbReference type="RefSeq" id="WP_168662285.1">
    <property type="nucleotide sequence ID" value="NZ_CP051180.1"/>
</dbReference>
<evidence type="ECO:0000259" key="3">
    <source>
        <dbReference type="Pfam" id="PF01464"/>
    </source>
</evidence>
<accession>A0A6H1UGZ6</accession>